<dbReference type="InterPro" id="IPR002575">
    <property type="entry name" value="Aminoglycoside_PTrfase"/>
</dbReference>
<evidence type="ECO:0000259" key="11">
    <source>
        <dbReference type="Pfam" id="PF01636"/>
    </source>
</evidence>
<dbReference type="Pfam" id="PF01636">
    <property type="entry name" value="APH"/>
    <property type="match status" value="1"/>
</dbReference>
<dbReference type="SUPFAM" id="SSF56112">
    <property type="entry name" value="Protein kinase-like (PK-like)"/>
    <property type="match status" value="1"/>
</dbReference>
<reference evidence="12 13" key="1">
    <citation type="submission" date="2016-10" db="EMBL/GenBank/DDBJ databases">
        <authorList>
            <person name="de Groot N.N."/>
        </authorList>
    </citation>
    <scope>NUCLEOTIDE SEQUENCE [LARGE SCALE GENOMIC DNA]</scope>
    <source>
        <strain evidence="12 13">DSM 8512</strain>
    </source>
</reference>
<dbReference type="EMBL" id="FODE01000007">
    <property type="protein sequence ID" value="SEN45489.1"/>
    <property type="molecule type" value="Genomic_DNA"/>
</dbReference>
<protein>
    <recommendedName>
        <fullName evidence="3">tRNA threonylcarbamoyladenosine biosynthesis protein TsaE</fullName>
    </recommendedName>
    <alternativeName>
        <fullName evidence="10">t(6)A37 threonylcarbamoyladenosine biosynthesis protein TsaE</fullName>
    </alternativeName>
</protein>
<organism evidence="12 13">
    <name type="scientific">Paracoccus alcaliphilus</name>
    <dbReference type="NCBI Taxonomy" id="34002"/>
    <lineage>
        <taxon>Bacteria</taxon>
        <taxon>Pseudomonadati</taxon>
        <taxon>Pseudomonadota</taxon>
        <taxon>Alphaproteobacteria</taxon>
        <taxon>Rhodobacterales</taxon>
        <taxon>Paracoccaceae</taxon>
        <taxon>Paracoccus</taxon>
    </lineage>
</organism>
<evidence type="ECO:0000256" key="7">
    <source>
        <dbReference type="ARBA" id="ARBA00022741"/>
    </source>
</evidence>
<keyword evidence="7" id="KW-0547">Nucleotide-binding</keyword>
<dbReference type="GO" id="GO:0005737">
    <property type="term" value="C:cytoplasm"/>
    <property type="evidence" value="ECO:0007669"/>
    <property type="project" value="UniProtKB-SubCell"/>
</dbReference>
<dbReference type="SUPFAM" id="SSF52540">
    <property type="entry name" value="P-loop containing nucleoside triphosphate hydrolases"/>
    <property type="match status" value="1"/>
</dbReference>
<name>A0A1H8GNU8_9RHOB</name>
<keyword evidence="6" id="KW-0479">Metal-binding</keyword>
<proteinExistence type="inferred from homology"/>
<comment type="subcellular location">
    <subcellularLocation>
        <location evidence="1">Cytoplasm</location>
    </subcellularLocation>
</comment>
<dbReference type="InterPro" id="IPR003442">
    <property type="entry name" value="T6A_TsaE"/>
</dbReference>
<dbReference type="RefSeq" id="WP_090611130.1">
    <property type="nucleotide sequence ID" value="NZ_CP067124.1"/>
</dbReference>
<dbReference type="PANTHER" id="PTHR33540:SF2">
    <property type="entry name" value="TRNA THREONYLCARBAMOYLADENOSINE BIOSYNTHESIS PROTEIN TSAE"/>
    <property type="match status" value="1"/>
</dbReference>
<evidence type="ECO:0000256" key="3">
    <source>
        <dbReference type="ARBA" id="ARBA00019010"/>
    </source>
</evidence>
<dbReference type="STRING" id="34002.SAMN04489859_100762"/>
<dbReference type="NCBIfam" id="TIGR00150">
    <property type="entry name" value="T6A_YjeE"/>
    <property type="match status" value="1"/>
</dbReference>
<evidence type="ECO:0000256" key="8">
    <source>
        <dbReference type="ARBA" id="ARBA00022840"/>
    </source>
</evidence>
<dbReference type="GO" id="GO:0046872">
    <property type="term" value="F:metal ion binding"/>
    <property type="evidence" value="ECO:0007669"/>
    <property type="project" value="UniProtKB-KW"/>
</dbReference>
<dbReference type="GO" id="GO:0002949">
    <property type="term" value="P:tRNA threonylcarbamoyladenosine modification"/>
    <property type="evidence" value="ECO:0007669"/>
    <property type="project" value="InterPro"/>
</dbReference>
<dbReference type="InterPro" id="IPR027417">
    <property type="entry name" value="P-loop_NTPase"/>
</dbReference>
<dbReference type="PANTHER" id="PTHR33540">
    <property type="entry name" value="TRNA THREONYLCARBAMOYLADENOSINE BIOSYNTHESIS PROTEIN TSAE"/>
    <property type="match status" value="1"/>
</dbReference>
<evidence type="ECO:0000256" key="4">
    <source>
        <dbReference type="ARBA" id="ARBA00022490"/>
    </source>
</evidence>
<keyword evidence="9" id="KW-0460">Magnesium</keyword>
<gene>
    <name evidence="12" type="ORF">SAMN04489859_100762</name>
</gene>
<dbReference type="OrthoDB" id="9809275at2"/>
<feature type="domain" description="Aminoglycoside phosphotransferase" evidence="11">
    <location>
        <begin position="168"/>
        <end position="391"/>
    </location>
</feature>
<dbReference type="InterPro" id="IPR011009">
    <property type="entry name" value="Kinase-like_dom_sf"/>
</dbReference>
<dbReference type="Gene3D" id="3.40.50.300">
    <property type="entry name" value="P-loop containing nucleotide triphosphate hydrolases"/>
    <property type="match status" value="1"/>
</dbReference>
<keyword evidence="5" id="KW-0819">tRNA processing</keyword>
<evidence type="ECO:0000313" key="13">
    <source>
        <dbReference type="Proteomes" id="UP000199054"/>
    </source>
</evidence>
<evidence type="ECO:0000256" key="1">
    <source>
        <dbReference type="ARBA" id="ARBA00004496"/>
    </source>
</evidence>
<sequence length="473" mass="51195">MTVTPTTTLTADEDLTAALARMLAATLRPGQVILLDGPVGAGKTHFARAFIRARQGDGAEDVPSPTFTLVQTYDDPMGTEIWHADLYRLSDPSELDELGLDDAMEDAICLIEWPDRLEAVPDGALTIALSPLPDPALRRITLAGDADQPRAAKRAAFVAQAGWGAARVLPLAGDASARRYFRLDGPQGHAVLMDDRGDGTAPFLAVTRWLRDHGFGAPAILAQDADAGLLLVQDLGDDLVARVLEREPSQAPAIYARITDLLVDLHRQPVPDFVAALDGPVMADQVALFAQWYPQAAGADPGPAAAIAPLIARLHAELAADAAPVLALRDFHAENLIWRGDDPMGLIDYQDAVACHPAYDLVSALQDARREVPPEIEAACIARYLTATGMDADRLRAAYALMGAQRNLRIIGIFTRLCIRDGKPRYLDFMPRVWGYIARNLTHRALAPLARVVNDLPAPDAAIIERIRRQCRP</sequence>
<dbReference type="AlphaFoldDB" id="A0A1H8GNU8"/>
<comment type="similarity">
    <text evidence="2">Belongs to the TsaE family.</text>
</comment>
<evidence type="ECO:0000256" key="10">
    <source>
        <dbReference type="ARBA" id="ARBA00032441"/>
    </source>
</evidence>
<evidence type="ECO:0000256" key="2">
    <source>
        <dbReference type="ARBA" id="ARBA00007599"/>
    </source>
</evidence>
<evidence type="ECO:0000256" key="5">
    <source>
        <dbReference type="ARBA" id="ARBA00022694"/>
    </source>
</evidence>
<dbReference type="Gene3D" id="3.90.1200.10">
    <property type="match status" value="1"/>
</dbReference>
<dbReference type="Gene3D" id="3.30.200.20">
    <property type="entry name" value="Phosphorylase Kinase, domain 1"/>
    <property type="match status" value="1"/>
</dbReference>
<keyword evidence="13" id="KW-1185">Reference proteome</keyword>
<evidence type="ECO:0000256" key="6">
    <source>
        <dbReference type="ARBA" id="ARBA00022723"/>
    </source>
</evidence>
<dbReference type="GO" id="GO:0005524">
    <property type="term" value="F:ATP binding"/>
    <property type="evidence" value="ECO:0007669"/>
    <property type="project" value="UniProtKB-KW"/>
</dbReference>
<keyword evidence="8" id="KW-0067">ATP-binding</keyword>
<dbReference type="Proteomes" id="UP000199054">
    <property type="component" value="Unassembled WGS sequence"/>
</dbReference>
<evidence type="ECO:0000256" key="9">
    <source>
        <dbReference type="ARBA" id="ARBA00022842"/>
    </source>
</evidence>
<dbReference type="Pfam" id="PF02367">
    <property type="entry name" value="TsaE"/>
    <property type="match status" value="1"/>
</dbReference>
<accession>A0A1H8GNU8</accession>
<evidence type="ECO:0000313" key="12">
    <source>
        <dbReference type="EMBL" id="SEN45489.1"/>
    </source>
</evidence>
<keyword evidence="4" id="KW-0963">Cytoplasm</keyword>